<name>A0A2Z7A7B7_9LAMI</name>
<evidence type="ECO:0000313" key="2">
    <source>
        <dbReference type="EMBL" id="KZV14820.1"/>
    </source>
</evidence>
<reference evidence="2 3" key="1">
    <citation type="journal article" date="2015" name="Proc. Natl. Acad. Sci. U.S.A.">
        <title>The resurrection genome of Boea hygrometrica: A blueprint for survival of dehydration.</title>
        <authorList>
            <person name="Xiao L."/>
            <person name="Yang G."/>
            <person name="Zhang L."/>
            <person name="Yang X."/>
            <person name="Zhao S."/>
            <person name="Ji Z."/>
            <person name="Zhou Q."/>
            <person name="Hu M."/>
            <person name="Wang Y."/>
            <person name="Chen M."/>
            <person name="Xu Y."/>
            <person name="Jin H."/>
            <person name="Xiao X."/>
            <person name="Hu G."/>
            <person name="Bao F."/>
            <person name="Hu Y."/>
            <person name="Wan P."/>
            <person name="Li L."/>
            <person name="Deng X."/>
            <person name="Kuang T."/>
            <person name="Xiang C."/>
            <person name="Zhu J.K."/>
            <person name="Oliver M.J."/>
            <person name="He Y."/>
        </authorList>
    </citation>
    <scope>NUCLEOTIDE SEQUENCE [LARGE SCALE GENOMIC DNA]</scope>
    <source>
        <strain evidence="3">cv. XS01</strain>
    </source>
</reference>
<sequence length="171" mass="18791">MQIKQCRPLIRQAGTSRNMATSAAAAGGASGNNGAFWRMAKSGDFAPVWMVAGMVCIAGSIGIHTATQQLRRSPSVQVTKKMRESVPEVEIPDAVLGSAEKFIDRSFLRKVAHIQDDYKDQPDSPTQSIFTRQENVLVTDNVTRIFSAFDTLDKKRRSRDIESLKSVGVHP</sequence>
<protein>
    <submittedName>
        <fullName evidence="2">Uncharacterized protein</fullName>
    </submittedName>
</protein>
<dbReference type="OrthoDB" id="2013913at2759"/>
<dbReference type="PANTHER" id="PTHR33919">
    <property type="entry name" value="OS09G0127700 PROTEIN"/>
    <property type="match status" value="1"/>
</dbReference>
<dbReference type="PANTHER" id="PTHR33919:SF9">
    <property type="entry name" value="RIBOSOME BIOGENESIS NEP1-LIKE PROTEIN"/>
    <property type="match status" value="1"/>
</dbReference>
<keyword evidence="1" id="KW-0812">Transmembrane</keyword>
<dbReference type="AlphaFoldDB" id="A0A2Z7A7B7"/>
<accession>A0A2Z7A7B7</accession>
<organism evidence="2 3">
    <name type="scientific">Dorcoceras hygrometricum</name>
    <dbReference type="NCBI Taxonomy" id="472368"/>
    <lineage>
        <taxon>Eukaryota</taxon>
        <taxon>Viridiplantae</taxon>
        <taxon>Streptophyta</taxon>
        <taxon>Embryophyta</taxon>
        <taxon>Tracheophyta</taxon>
        <taxon>Spermatophyta</taxon>
        <taxon>Magnoliopsida</taxon>
        <taxon>eudicotyledons</taxon>
        <taxon>Gunneridae</taxon>
        <taxon>Pentapetalae</taxon>
        <taxon>asterids</taxon>
        <taxon>lamiids</taxon>
        <taxon>Lamiales</taxon>
        <taxon>Gesneriaceae</taxon>
        <taxon>Didymocarpoideae</taxon>
        <taxon>Trichosporeae</taxon>
        <taxon>Loxocarpinae</taxon>
        <taxon>Dorcoceras</taxon>
    </lineage>
</organism>
<dbReference type="EMBL" id="KV020182">
    <property type="protein sequence ID" value="KZV14820.1"/>
    <property type="molecule type" value="Genomic_DNA"/>
</dbReference>
<feature type="transmembrane region" description="Helical" evidence="1">
    <location>
        <begin position="46"/>
        <end position="66"/>
    </location>
</feature>
<keyword evidence="1" id="KW-0472">Membrane</keyword>
<evidence type="ECO:0000313" key="3">
    <source>
        <dbReference type="Proteomes" id="UP000250235"/>
    </source>
</evidence>
<gene>
    <name evidence="2" type="ORF">F511_38275</name>
</gene>
<keyword evidence="1" id="KW-1133">Transmembrane helix</keyword>
<proteinExistence type="predicted"/>
<evidence type="ECO:0000256" key="1">
    <source>
        <dbReference type="SAM" id="Phobius"/>
    </source>
</evidence>
<dbReference type="Proteomes" id="UP000250235">
    <property type="component" value="Unassembled WGS sequence"/>
</dbReference>
<keyword evidence="3" id="KW-1185">Reference proteome</keyword>